<protein>
    <submittedName>
        <fullName evidence="1">Uncharacterized protein</fullName>
    </submittedName>
</protein>
<dbReference type="AlphaFoldDB" id="A0A0N7L4U5"/>
<keyword evidence="2" id="KW-1185">Reference proteome</keyword>
<proteinExistence type="predicted"/>
<dbReference type="OrthoDB" id="59244at2759"/>
<dbReference type="RefSeq" id="XP_024576020.1">
    <property type="nucleotide sequence ID" value="XM_024725221.1"/>
</dbReference>
<sequence length="274" mass="31284">MARRCIIRLSRLLRLNVVIRQFDSAQKATSDQEIKAMDMCSLSATITSCIGGKDEKFAVQVCTTTPSSVYFVYKTMDEFIALWEALKSIARDIQRYTCCQDEHNPVENKLSLFAKWIASVVNNYAFRQIIRDLRAQEKETMSTLNMFLQFLVARLSALSKDNGMLASPIGSQFVTLVTKFFQPQVAAFLVTESIVELSSMDTTSVDRKRSIEEMRPEDGEMQQRRGLFPTQSSSERTVKTQKFCMREWVIPPANKLGMVASMTSRRRVFAEVDF</sequence>
<dbReference type="EMBL" id="CCYD01000435">
    <property type="protein sequence ID" value="CEG39651.1"/>
    <property type="molecule type" value="Genomic_DNA"/>
</dbReference>
<evidence type="ECO:0000313" key="2">
    <source>
        <dbReference type="Proteomes" id="UP000054928"/>
    </source>
</evidence>
<dbReference type="OMA" id="TGAVMNM"/>
<organism evidence="1 2">
    <name type="scientific">Plasmopara halstedii</name>
    <name type="common">Downy mildew of sunflower</name>
    <dbReference type="NCBI Taxonomy" id="4781"/>
    <lineage>
        <taxon>Eukaryota</taxon>
        <taxon>Sar</taxon>
        <taxon>Stramenopiles</taxon>
        <taxon>Oomycota</taxon>
        <taxon>Peronosporomycetes</taxon>
        <taxon>Peronosporales</taxon>
        <taxon>Peronosporaceae</taxon>
        <taxon>Plasmopara</taxon>
    </lineage>
</organism>
<dbReference type="GeneID" id="36404944"/>
<dbReference type="Proteomes" id="UP000054928">
    <property type="component" value="Unassembled WGS sequence"/>
</dbReference>
<reference evidence="2" key="1">
    <citation type="submission" date="2014-09" db="EMBL/GenBank/DDBJ databases">
        <authorList>
            <person name="Sharma Rahul"/>
            <person name="Thines Marco"/>
        </authorList>
    </citation>
    <scope>NUCLEOTIDE SEQUENCE [LARGE SCALE GENOMIC DNA]</scope>
</reference>
<evidence type="ECO:0000313" key="1">
    <source>
        <dbReference type="EMBL" id="CEG39651.1"/>
    </source>
</evidence>
<name>A0A0N7L4U5_PLAHL</name>
<accession>A0A0N7L4U5</accession>